<evidence type="ECO:0000256" key="18">
    <source>
        <dbReference type="SAM" id="Coils"/>
    </source>
</evidence>
<dbReference type="Proteomes" id="UP000014500">
    <property type="component" value="Unassembled WGS sequence"/>
</dbReference>
<dbReference type="AlphaFoldDB" id="T1ISD1"/>
<comment type="function">
    <text evidence="15">In addition to promoting peroxisomal translocation of proteins containing a PTS1 peroxisomal targeting signal, mediates peroxisomal import of proteins containing a C-terminal PTS2-type peroxisomal targeting signal via its interaction with PEX7. Interaction with PEX7 only takes place when PEX7 is associated with cargo proteins containing a PTS2 peroxisomal targeting signal. PEX7 along with PTS2-containing cargo proteins are then translocated through the PEX13-PEX14 docking complex together with PEX5.</text>
</comment>
<evidence type="ECO:0000256" key="6">
    <source>
        <dbReference type="ARBA" id="ARBA00022490"/>
    </source>
</evidence>
<evidence type="ECO:0000313" key="21">
    <source>
        <dbReference type="Proteomes" id="UP000014500"/>
    </source>
</evidence>
<feature type="compositionally biased region" description="Basic and acidic residues" evidence="19">
    <location>
        <begin position="920"/>
        <end position="929"/>
    </location>
</feature>
<dbReference type="PANTHER" id="PTHR10130">
    <property type="entry name" value="PEROXISOMAL TARGETING SIGNAL 1 RECEPTOR PEX5"/>
    <property type="match status" value="1"/>
</dbReference>
<dbReference type="InterPro" id="IPR024111">
    <property type="entry name" value="PEX5/PEX5L"/>
</dbReference>
<dbReference type="GO" id="GO:0005782">
    <property type="term" value="C:peroxisomal matrix"/>
    <property type="evidence" value="ECO:0007669"/>
    <property type="project" value="UniProtKB-SubCell"/>
</dbReference>
<evidence type="ECO:0000256" key="9">
    <source>
        <dbReference type="ARBA" id="ARBA00022803"/>
    </source>
</evidence>
<organism evidence="20 21">
    <name type="scientific">Strigamia maritima</name>
    <name type="common">European centipede</name>
    <name type="synonym">Geophilus maritimus</name>
    <dbReference type="NCBI Taxonomy" id="126957"/>
    <lineage>
        <taxon>Eukaryota</taxon>
        <taxon>Metazoa</taxon>
        <taxon>Ecdysozoa</taxon>
        <taxon>Arthropoda</taxon>
        <taxon>Myriapoda</taxon>
        <taxon>Chilopoda</taxon>
        <taxon>Pleurostigmophora</taxon>
        <taxon>Geophilomorpha</taxon>
        <taxon>Linotaeniidae</taxon>
        <taxon>Strigamia</taxon>
    </lineage>
</organism>
<dbReference type="STRING" id="126957.T1ISD1"/>
<keyword evidence="18" id="KW-0175">Coiled coil</keyword>
<name>T1ISD1_STRMM</name>
<dbReference type="eggNOG" id="KOG1125">
    <property type="taxonomic scope" value="Eukaryota"/>
</dbReference>
<reference evidence="21" key="1">
    <citation type="submission" date="2011-05" db="EMBL/GenBank/DDBJ databases">
        <authorList>
            <person name="Richards S.R."/>
            <person name="Qu J."/>
            <person name="Jiang H."/>
            <person name="Jhangiani S.N."/>
            <person name="Agravi P."/>
            <person name="Goodspeed R."/>
            <person name="Gross S."/>
            <person name="Mandapat C."/>
            <person name="Jackson L."/>
            <person name="Mathew T."/>
            <person name="Pu L."/>
            <person name="Thornton R."/>
            <person name="Saada N."/>
            <person name="Wilczek-Boney K.B."/>
            <person name="Lee S."/>
            <person name="Kovar C."/>
            <person name="Wu Y."/>
            <person name="Scherer S.E."/>
            <person name="Worley K.C."/>
            <person name="Muzny D.M."/>
            <person name="Gibbs R."/>
        </authorList>
    </citation>
    <scope>NUCLEOTIDE SEQUENCE</scope>
    <source>
        <strain evidence="21">Brora</strain>
    </source>
</reference>
<keyword evidence="12" id="KW-0576">Peroxisome</keyword>
<reference evidence="20" key="2">
    <citation type="submission" date="2015-02" db="UniProtKB">
        <authorList>
            <consortium name="EnsemblMetazoa"/>
        </authorList>
    </citation>
    <scope>IDENTIFICATION</scope>
</reference>
<comment type="function">
    <text evidence="16">Receptor that mediates peroxisomal import of proteins containing a C-terminal PTS1-type tripeptide peroxisomal targeting signal (SKL-type). Binds to cargo proteins containing a PTS1 peroxisomal targeting signal in the cytosol, and translocates them into the peroxisome matrix by passing through the PEX13-PEX14 docking complex along with cargo proteins. PEX5 receptor is then retrotranslocated into the cytosol, leading to release of bound cargo in the peroxisome matrix, and reset for a subsequent peroxisome import cycle.</text>
</comment>
<evidence type="ECO:0000256" key="17">
    <source>
        <dbReference type="PROSITE-ProRule" id="PRU00339"/>
    </source>
</evidence>
<evidence type="ECO:0000256" key="11">
    <source>
        <dbReference type="ARBA" id="ARBA00022927"/>
    </source>
</evidence>
<dbReference type="InterPro" id="IPR019734">
    <property type="entry name" value="TPR_rpt"/>
</dbReference>
<dbReference type="EMBL" id="AFFK01018942">
    <property type="status" value="NOT_ANNOTATED_CDS"/>
    <property type="molecule type" value="Genomic_DNA"/>
</dbReference>
<evidence type="ECO:0000256" key="14">
    <source>
        <dbReference type="ARBA" id="ARBA00032505"/>
    </source>
</evidence>
<evidence type="ECO:0000256" key="3">
    <source>
        <dbReference type="ARBA" id="ARBA00005348"/>
    </source>
</evidence>
<evidence type="ECO:0000256" key="5">
    <source>
        <dbReference type="ARBA" id="ARBA00022448"/>
    </source>
</evidence>
<dbReference type="PROSITE" id="PS50005">
    <property type="entry name" value="TPR"/>
    <property type="match status" value="3"/>
</dbReference>
<comment type="subcellular location">
    <subcellularLocation>
        <location evidence="2">Cytoplasm</location>
        <location evidence="2">Cytosol</location>
    </subcellularLocation>
    <subcellularLocation>
        <location evidence="1">Peroxisome matrix</location>
    </subcellularLocation>
</comment>
<evidence type="ECO:0000256" key="2">
    <source>
        <dbReference type="ARBA" id="ARBA00004514"/>
    </source>
</evidence>
<feature type="coiled-coil region" evidence="18">
    <location>
        <begin position="663"/>
        <end position="744"/>
    </location>
</feature>
<feature type="region of interest" description="Disordered" evidence="19">
    <location>
        <begin position="858"/>
        <end position="939"/>
    </location>
</feature>
<dbReference type="GO" id="GO:0016560">
    <property type="term" value="P:protein import into peroxisome matrix, docking"/>
    <property type="evidence" value="ECO:0007669"/>
    <property type="project" value="TreeGrafter"/>
</dbReference>
<evidence type="ECO:0000256" key="7">
    <source>
        <dbReference type="ARBA" id="ARBA00022499"/>
    </source>
</evidence>
<dbReference type="Pfam" id="PF13432">
    <property type="entry name" value="TPR_16"/>
    <property type="match status" value="2"/>
</dbReference>
<evidence type="ECO:0000256" key="12">
    <source>
        <dbReference type="ARBA" id="ARBA00023140"/>
    </source>
</evidence>
<dbReference type="FunFam" id="1.25.40.10:FF:000034">
    <property type="entry name" value="Peroxisomal biogenesis factor 5 isoform 1"/>
    <property type="match status" value="1"/>
</dbReference>
<dbReference type="Gene3D" id="1.25.40.10">
    <property type="entry name" value="Tetratricopeptide repeat domain"/>
    <property type="match status" value="1"/>
</dbReference>
<dbReference type="OMA" id="IASEWAH"/>
<keyword evidence="6" id="KW-0963">Cytoplasm</keyword>
<accession>T1ISD1</accession>
<dbReference type="HOGENOM" id="CLU_013516_4_0_1"/>
<evidence type="ECO:0000256" key="8">
    <source>
        <dbReference type="ARBA" id="ARBA00022737"/>
    </source>
</evidence>
<evidence type="ECO:0000256" key="4">
    <source>
        <dbReference type="ARBA" id="ARBA00018416"/>
    </source>
</evidence>
<evidence type="ECO:0000256" key="16">
    <source>
        <dbReference type="ARBA" id="ARBA00046106"/>
    </source>
</evidence>
<dbReference type="EnsemblMetazoa" id="SMAR003999-RA">
    <property type="protein sequence ID" value="SMAR003999-PA"/>
    <property type="gene ID" value="SMAR003999"/>
</dbReference>
<keyword evidence="11" id="KW-0653">Protein transport</keyword>
<evidence type="ECO:0000256" key="15">
    <source>
        <dbReference type="ARBA" id="ARBA00046072"/>
    </source>
</evidence>
<keyword evidence="5" id="KW-0813">Transport</keyword>
<dbReference type="GO" id="GO:0005778">
    <property type="term" value="C:peroxisomal membrane"/>
    <property type="evidence" value="ECO:0007669"/>
    <property type="project" value="TreeGrafter"/>
</dbReference>
<proteinExistence type="inferred from homology"/>
<feature type="compositionally biased region" description="Acidic residues" evidence="19">
    <location>
        <begin position="930"/>
        <end position="939"/>
    </location>
</feature>
<dbReference type="PANTHER" id="PTHR10130:SF0">
    <property type="entry name" value="GH08708P"/>
    <property type="match status" value="1"/>
</dbReference>
<keyword evidence="9 17" id="KW-0802">TPR repeat</keyword>
<keyword evidence="21" id="KW-1185">Reference proteome</keyword>
<dbReference type="SUPFAM" id="SSF48452">
    <property type="entry name" value="TPR-like"/>
    <property type="match status" value="1"/>
</dbReference>
<comment type="similarity">
    <text evidence="3">Belongs to the peroxisomal targeting signal receptor family.</text>
</comment>
<protein>
    <recommendedName>
        <fullName evidence="4">Peroxisomal targeting signal 1 receptor</fullName>
    </recommendedName>
    <alternativeName>
        <fullName evidence="13">PTS1-BP</fullName>
    </alternativeName>
    <alternativeName>
        <fullName evidence="14">Peroxin-5</fullName>
    </alternativeName>
</protein>
<keyword evidence="8" id="KW-0677">Repeat</keyword>
<evidence type="ECO:0000313" key="20">
    <source>
        <dbReference type="EnsemblMetazoa" id="SMAR003999-PA"/>
    </source>
</evidence>
<feature type="compositionally biased region" description="Acidic residues" evidence="19">
    <location>
        <begin position="899"/>
        <end position="914"/>
    </location>
</feature>
<sequence length="939" mass="106552">MSNLGLVDAECGAPNAVVRLAQHVTRDQAFKQESLPALDGQRRVFINAYSAPFTEEKLVQEFLSQEHGAVSAVPQTFHMGKLIQEMQIIEQQQQRTNFPPVEENLQISAWTKEFIDADNRTSEWPWSREFLDFQEIQNADKFSAETETRAARWVDESLSKTAAQLLDQVDDQQFSNSKFMKFVEKIKNKDVTVGEEDQIASEWAHEFQSEGASGIEDASAWSSEFDAQTEDLTGNKRDFWDQLQQEWEKLAKDDYFGEHPWLSDFKEVTNQLHEYKFEDNNPAIEHPSPFEAGLEKLKEGNLPSAILLFEAAVQRDPAHTQAWHYLGTTHAENEQDPQAIAALKRCLDLDPVNLTAWMAIAVSYTNESYQEQACHALESWMGVHPQYKHLADSTNAAPGNANVSSIMNKELYQRILNMYLAAAQLNSVEPDPDVQCGLGVLLNLSGDYDKAVDCFHAALNMRPNDALLWNRLGATLANSNRSEEAISAYYRALDISPGFIRSRYNLGISCNSLGAHREAIEHFLSALNSQSSGSGGLEKSSSAVSDNIWSTMRMVLSLMNRYDLHSAVDSRDLQKLNQEFPILTMITSRLRNGKIRILSSLVVCVCFLVTFGLLRNVHVKLTEAKETSEKCHQKHESLAAQLQVMSEHRSRLDQSLQFEIHQHKKTREDLESHYQQIHDKERKEASNRLNSLQQQYKMMQTQVDDLKDELQKLQQFNTLLIDEKQQLNNKLVEQIQTQKQSENQLEEFKIATSDCKIKLGIVNGDMTNVKFNLARKEAQLAACTNDIKPVKTNESVSTNKTPIINDIKVLSPDQNKIISDEKTERVKRNDILEKEKEKVGKVSDANKPNEEIIQQLVPPNPPVAVNQEASNLNRKPDEDEEANLGVQEEFRGNGLEQQENGEDQDLDNMEDEGEGAGVAKRKDEGKVFEDADFDQIEWH</sequence>
<dbReference type="InterPro" id="IPR011990">
    <property type="entry name" value="TPR-like_helical_dom_sf"/>
</dbReference>
<keyword evidence="10" id="KW-0832">Ubl conjugation</keyword>
<evidence type="ECO:0000256" key="1">
    <source>
        <dbReference type="ARBA" id="ARBA00004253"/>
    </source>
</evidence>
<evidence type="ECO:0000256" key="19">
    <source>
        <dbReference type="SAM" id="MobiDB-lite"/>
    </source>
</evidence>
<evidence type="ECO:0000256" key="13">
    <source>
        <dbReference type="ARBA" id="ARBA00030232"/>
    </source>
</evidence>
<feature type="repeat" description="TPR" evidence="17">
    <location>
        <begin position="320"/>
        <end position="353"/>
    </location>
</feature>
<keyword evidence="7" id="KW-1017">Isopeptide bond</keyword>
<dbReference type="GO" id="GO:0005052">
    <property type="term" value="F:peroxisome matrix targeting signal-1 binding"/>
    <property type="evidence" value="ECO:0007669"/>
    <property type="project" value="TreeGrafter"/>
</dbReference>
<dbReference type="PhylomeDB" id="T1ISD1"/>
<feature type="repeat" description="TPR" evidence="17">
    <location>
        <begin position="466"/>
        <end position="499"/>
    </location>
</feature>
<dbReference type="GO" id="GO:0005829">
    <property type="term" value="C:cytosol"/>
    <property type="evidence" value="ECO:0007669"/>
    <property type="project" value="UniProtKB-SubCell"/>
</dbReference>
<feature type="repeat" description="TPR" evidence="17">
    <location>
        <begin position="432"/>
        <end position="465"/>
    </location>
</feature>
<dbReference type="SMART" id="SM00028">
    <property type="entry name" value="TPR"/>
    <property type="match status" value="5"/>
</dbReference>
<evidence type="ECO:0000256" key="10">
    <source>
        <dbReference type="ARBA" id="ARBA00022843"/>
    </source>
</evidence>